<gene>
    <name evidence="1" type="ORF">F503_00991</name>
</gene>
<dbReference type="AlphaFoldDB" id="S3CNW2"/>
<sequence length="273" mass="29535">MQGEASPYDGGIAGLFAAASEHAQDDEIKPTASADERRSSQKLAAIKESIQIAEAVLGGARFTVKLSHFLLDEALYSPHVLGVSARAEAEYFKSSRSNYEAQMFASGDYELRSMCTRAYPILSALEDAVAIAQDPESSFSKSTAELQSLCSHKQILLHYRGKQYLRDDLRILYATACQALPIAMVLADEIRHYATSAISGSPGMPFELLSGSISAPDGVPTSHRQFPNIAIPGTLHRAFQTLQNAGFQMKGRIALKEGEAMAMGCVFRDGARP</sequence>
<proteinExistence type="predicted"/>
<dbReference type="HOGENOM" id="CLU_1019752_0_0_1"/>
<dbReference type="Proteomes" id="UP000016923">
    <property type="component" value="Unassembled WGS sequence"/>
</dbReference>
<reference evidence="1 2" key="1">
    <citation type="journal article" date="2013" name="BMC Genomics">
        <title>The genome and transcriptome of the pine saprophyte Ophiostoma piceae, and a comparison with the bark beetle-associated pine pathogen Grosmannia clavigera.</title>
        <authorList>
            <person name="Haridas S."/>
            <person name="Wang Y."/>
            <person name="Lim L."/>
            <person name="Massoumi Alamouti S."/>
            <person name="Jackman S."/>
            <person name="Docking R."/>
            <person name="Robertson G."/>
            <person name="Birol I."/>
            <person name="Bohlmann J."/>
            <person name="Breuil C."/>
        </authorList>
    </citation>
    <scope>NUCLEOTIDE SEQUENCE [LARGE SCALE GENOMIC DNA]</scope>
    <source>
        <strain evidence="1 2">UAMH 11346</strain>
    </source>
</reference>
<evidence type="ECO:0000313" key="2">
    <source>
        <dbReference type="Proteomes" id="UP000016923"/>
    </source>
</evidence>
<dbReference type="VEuPathDB" id="FungiDB:F503_00991"/>
<accession>S3CNW2</accession>
<protein>
    <submittedName>
        <fullName evidence="1">Uncharacterized protein</fullName>
    </submittedName>
</protein>
<dbReference type="EMBL" id="KE148149">
    <property type="protein sequence ID" value="EPE08208.1"/>
    <property type="molecule type" value="Genomic_DNA"/>
</dbReference>
<keyword evidence="2" id="KW-1185">Reference proteome</keyword>
<organism evidence="1 2">
    <name type="scientific">Ophiostoma piceae (strain UAMH 11346)</name>
    <name type="common">Sap stain fungus</name>
    <dbReference type="NCBI Taxonomy" id="1262450"/>
    <lineage>
        <taxon>Eukaryota</taxon>
        <taxon>Fungi</taxon>
        <taxon>Dikarya</taxon>
        <taxon>Ascomycota</taxon>
        <taxon>Pezizomycotina</taxon>
        <taxon>Sordariomycetes</taxon>
        <taxon>Sordariomycetidae</taxon>
        <taxon>Ophiostomatales</taxon>
        <taxon>Ophiostomataceae</taxon>
        <taxon>Ophiostoma</taxon>
    </lineage>
</organism>
<evidence type="ECO:0000313" key="1">
    <source>
        <dbReference type="EMBL" id="EPE08208.1"/>
    </source>
</evidence>
<name>S3CNW2_OPHP1</name>